<evidence type="ECO:0000259" key="3">
    <source>
        <dbReference type="SMART" id="SM00507"/>
    </source>
</evidence>
<dbReference type="Gene3D" id="1.10.30.50">
    <property type="match status" value="1"/>
</dbReference>
<reference evidence="4 5" key="1">
    <citation type="submission" date="2017-10" db="EMBL/GenBank/DDBJ databases">
        <title>Sequencing the genomes of 1000 actinobacteria strains.</title>
        <authorList>
            <person name="Klenk H.-P."/>
        </authorList>
    </citation>
    <scope>NUCLEOTIDE SEQUENCE [LARGE SCALE GENOMIC DNA]</scope>
    <source>
        <strain evidence="4 5">DSM 46092</strain>
    </source>
</reference>
<comment type="caution">
    <text evidence="4">The sequence shown here is derived from an EMBL/GenBank/DDBJ whole genome shotgun (WGS) entry which is preliminary data.</text>
</comment>
<feature type="compositionally biased region" description="Pro residues" evidence="2">
    <location>
        <begin position="426"/>
        <end position="447"/>
    </location>
</feature>
<comment type="similarity">
    <text evidence="1">Belongs to the Rv1128c/1148c/1588c/1702c/1945/3466 family.</text>
</comment>
<dbReference type="GO" id="GO:0008270">
    <property type="term" value="F:zinc ion binding"/>
    <property type="evidence" value="ECO:0007669"/>
    <property type="project" value="InterPro"/>
</dbReference>
<dbReference type="CDD" id="cd00085">
    <property type="entry name" value="HNHc"/>
    <property type="match status" value="1"/>
</dbReference>
<dbReference type="InterPro" id="IPR002711">
    <property type="entry name" value="HNH"/>
</dbReference>
<feature type="domain" description="HNH nuclease" evidence="3">
    <location>
        <begin position="345"/>
        <end position="397"/>
    </location>
</feature>
<gene>
    <name evidence="4" type="ORF">ATK36_1699</name>
</gene>
<keyword evidence="4" id="KW-0378">Hydrolase</keyword>
<dbReference type="Proteomes" id="UP000243542">
    <property type="component" value="Unassembled WGS sequence"/>
</dbReference>
<feature type="region of interest" description="Disordered" evidence="2">
    <location>
        <begin position="218"/>
        <end position="252"/>
    </location>
</feature>
<evidence type="ECO:0000256" key="1">
    <source>
        <dbReference type="ARBA" id="ARBA00023450"/>
    </source>
</evidence>
<proteinExistence type="inferred from homology"/>
<feature type="compositionally biased region" description="Basic residues" evidence="2">
    <location>
        <begin position="610"/>
        <end position="619"/>
    </location>
</feature>
<sequence>MFETLSSAAPDRELWQLTAGEAASLLREELAALWRQESRVCQVIAHLDGGGGAQELGYSSTAALVAELARTSPAAVRKLVARALATNPGHGLDGAEIPAAAPLTGQAVAEGTLSPAQADAIVSVLHAIPATVSAADRDRTEHTLVELARTAGVAEIAVAGRRALDLLDPDGTPPRDTPVPERALRLRTRRDGTVVFDGHLDPVSGASTLALLEPLAAPHTDSRTDGPADHPALGSADGSADGPGGEQPARSRAERYGDALMEIIALAAGHPDAPNHSGGRADLVVTIPLDTLRTGLGHAHLDLATPLTAAEARTLACDCRLIPAVLGSPGQPLDVGRAKRLVTDPIRTALTLRDRGCTFPSCTRPPRHCDAHHIVEWWNGGPTSLDNLTLLCKHHHRLLHRSGWTLHITHDRPQFTPPHYLDPNENPEPTPTTPPNPAPPDHPPRPVGGPQLRPRHQRHRPAAPSSGTVQRHRPAAPSSGTVQRHRPAAPSSGTVQRHRPAAPSSGTVQRHRPAAPSSGTVQRHRPAAPSSGTVQRHRPAPRRGGLRPRAARHRPPKPASPSPGQTGPVGHHPRPDRHSANGSHPTALGQSARLKHRPPRAVRSIAHPSSGHHRAFRQP</sequence>
<keyword evidence="4" id="KW-0255">Endonuclease</keyword>
<keyword evidence="4" id="KW-0540">Nuclease</keyword>
<dbReference type="InterPro" id="IPR003870">
    <property type="entry name" value="DUF222"/>
</dbReference>
<dbReference type="Pfam" id="PF02720">
    <property type="entry name" value="DUF222"/>
    <property type="match status" value="1"/>
</dbReference>
<feature type="region of interest" description="Disordered" evidence="2">
    <location>
        <begin position="415"/>
        <end position="619"/>
    </location>
</feature>
<dbReference type="GO" id="GO:0003676">
    <property type="term" value="F:nucleic acid binding"/>
    <property type="evidence" value="ECO:0007669"/>
    <property type="project" value="InterPro"/>
</dbReference>
<evidence type="ECO:0000256" key="2">
    <source>
        <dbReference type="SAM" id="MobiDB-lite"/>
    </source>
</evidence>
<evidence type="ECO:0000313" key="5">
    <source>
        <dbReference type="Proteomes" id="UP000243542"/>
    </source>
</evidence>
<evidence type="ECO:0000313" key="4">
    <source>
        <dbReference type="EMBL" id="PFG46706.1"/>
    </source>
</evidence>
<dbReference type="Pfam" id="PF01844">
    <property type="entry name" value="HNH"/>
    <property type="match status" value="1"/>
</dbReference>
<accession>A0A2A9F7A7</accession>
<dbReference type="InterPro" id="IPR003615">
    <property type="entry name" value="HNH_nuc"/>
</dbReference>
<dbReference type="SMART" id="SM00507">
    <property type="entry name" value="HNHc"/>
    <property type="match status" value="1"/>
</dbReference>
<keyword evidence="5" id="KW-1185">Reference proteome</keyword>
<dbReference type="GO" id="GO:0004519">
    <property type="term" value="F:endonuclease activity"/>
    <property type="evidence" value="ECO:0007669"/>
    <property type="project" value="UniProtKB-KW"/>
</dbReference>
<feature type="compositionally biased region" description="Low complexity" evidence="2">
    <location>
        <begin position="231"/>
        <end position="240"/>
    </location>
</feature>
<name>A0A2A9F7A7_9PSEU</name>
<organism evidence="4 5">
    <name type="scientific">Amycolatopsis sulphurea</name>
    <dbReference type="NCBI Taxonomy" id="76022"/>
    <lineage>
        <taxon>Bacteria</taxon>
        <taxon>Bacillati</taxon>
        <taxon>Actinomycetota</taxon>
        <taxon>Actinomycetes</taxon>
        <taxon>Pseudonocardiales</taxon>
        <taxon>Pseudonocardiaceae</taxon>
        <taxon>Amycolatopsis</taxon>
    </lineage>
</organism>
<dbReference type="AlphaFoldDB" id="A0A2A9F7A7"/>
<protein>
    <submittedName>
        <fullName evidence="4">HNH endonuclease</fullName>
    </submittedName>
</protein>
<dbReference type="RefSeq" id="WP_098510739.1">
    <property type="nucleotide sequence ID" value="NZ_PDJK01000002.1"/>
</dbReference>
<dbReference type="EMBL" id="PDJK01000002">
    <property type="protein sequence ID" value="PFG46706.1"/>
    <property type="molecule type" value="Genomic_DNA"/>
</dbReference>
<feature type="compositionally biased region" description="Basic residues" evidence="2">
    <location>
        <begin position="535"/>
        <end position="556"/>
    </location>
</feature>